<dbReference type="Proteomes" id="UP001162131">
    <property type="component" value="Unassembled WGS sequence"/>
</dbReference>
<dbReference type="Pfam" id="PF00333">
    <property type="entry name" value="Ribosomal_S5"/>
    <property type="match status" value="1"/>
</dbReference>
<keyword evidence="1" id="KW-0687">Ribonucleoprotein</keyword>
<feature type="domain" description="S5 DRBM" evidence="2">
    <location>
        <begin position="179"/>
        <end position="242"/>
    </location>
</feature>
<dbReference type="InterPro" id="IPR013810">
    <property type="entry name" value="Ribosomal_uS5_N"/>
</dbReference>
<organism evidence="3 4">
    <name type="scientific">Blepharisma stoltei</name>
    <dbReference type="NCBI Taxonomy" id="1481888"/>
    <lineage>
        <taxon>Eukaryota</taxon>
        <taxon>Sar</taxon>
        <taxon>Alveolata</taxon>
        <taxon>Ciliophora</taxon>
        <taxon>Postciliodesmatophora</taxon>
        <taxon>Heterotrichea</taxon>
        <taxon>Heterotrichida</taxon>
        <taxon>Blepharismidae</taxon>
        <taxon>Blepharisma</taxon>
    </lineage>
</organism>
<dbReference type="Gene3D" id="3.30.160.20">
    <property type="match status" value="1"/>
</dbReference>
<dbReference type="SUPFAM" id="SSF54768">
    <property type="entry name" value="dsRNA-binding domain-like"/>
    <property type="match status" value="1"/>
</dbReference>
<keyword evidence="1" id="KW-0689">Ribosomal protein</keyword>
<protein>
    <recommendedName>
        <fullName evidence="2">S5 DRBM domain-containing protein</fullName>
    </recommendedName>
</protein>
<comment type="caution">
    <text evidence="3">The sequence shown here is derived from an EMBL/GenBank/DDBJ whole genome shotgun (WGS) entry which is preliminary data.</text>
</comment>
<dbReference type="GO" id="GO:1990904">
    <property type="term" value="C:ribonucleoprotein complex"/>
    <property type="evidence" value="ECO:0007669"/>
    <property type="project" value="UniProtKB-UniRule"/>
</dbReference>
<accession>A0AAU9KAS6</accession>
<evidence type="ECO:0000259" key="2">
    <source>
        <dbReference type="PROSITE" id="PS50881"/>
    </source>
</evidence>
<gene>
    <name evidence="3" type="ORF">BSTOLATCC_MIC62675</name>
</gene>
<dbReference type="GO" id="GO:0006412">
    <property type="term" value="P:translation"/>
    <property type="evidence" value="ECO:0007669"/>
    <property type="project" value="InterPro"/>
</dbReference>
<dbReference type="GO" id="GO:0005840">
    <property type="term" value="C:ribosome"/>
    <property type="evidence" value="ECO:0007669"/>
    <property type="project" value="UniProtKB-KW"/>
</dbReference>
<dbReference type="GO" id="GO:0003735">
    <property type="term" value="F:structural constituent of ribosome"/>
    <property type="evidence" value="ECO:0007669"/>
    <property type="project" value="UniProtKB-UniRule"/>
</dbReference>
<sequence length="350" mass="40189">MLRLSIRNFSKFTALSASHRFSLPKKKNPLGLQRKADYLHDPDRLAKLQKLAKDETSIPGMSLSESVKKLAKTDEEFNDFLKEFKSKEEPKWSSILKAERKAHVRDYEKTLLKTDEERIAELELHEEFRKKEYIKHIKEAVKSSNTLNEVREPGIGYDLKTLKNMKFEAPWKASAEKDFHVIFLDSSTSTNISALQRTNSRRTLLFMGNGAGMIAYGIGTATSYSDSFDKAVEVCRRNLINIPLDPWYTNPIYLKGKWHGTIFEIWPSQAGQSWGEPTYGNMLILAGLHNFEWKITGKNATEYSKTYAMFNALVRNTTPRELAEISGKKLYTISWGRPDRLHDLPVMSRG</sequence>
<evidence type="ECO:0000313" key="4">
    <source>
        <dbReference type="Proteomes" id="UP001162131"/>
    </source>
</evidence>
<dbReference type="EMBL" id="CAJZBQ010000060">
    <property type="protein sequence ID" value="CAG9335097.1"/>
    <property type="molecule type" value="Genomic_DNA"/>
</dbReference>
<dbReference type="AlphaFoldDB" id="A0AAU9KAS6"/>
<dbReference type="GO" id="GO:0003723">
    <property type="term" value="F:RNA binding"/>
    <property type="evidence" value="ECO:0007669"/>
    <property type="project" value="InterPro"/>
</dbReference>
<dbReference type="PROSITE" id="PS50881">
    <property type="entry name" value="S5_DSRBD"/>
    <property type="match status" value="1"/>
</dbReference>
<name>A0AAU9KAS6_9CILI</name>
<reference evidence="3" key="1">
    <citation type="submission" date="2021-09" db="EMBL/GenBank/DDBJ databases">
        <authorList>
            <consortium name="AG Swart"/>
            <person name="Singh M."/>
            <person name="Singh A."/>
            <person name="Seah K."/>
            <person name="Emmerich C."/>
        </authorList>
    </citation>
    <scope>NUCLEOTIDE SEQUENCE</scope>
    <source>
        <strain evidence="3">ATCC30299</strain>
    </source>
</reference>
<evidence type="ECO:0000256" key="1">
    <source>
        <dbReference type="PROSITE-ProRule" id="PRU00268"/>
    </source>
</evidence>
<proteinExistence type="predicted"/>
<keyword evidence="4" id="KW-1185">Reference proteome</keyword>
<evidence type="ECO:0000313" key="3">
    <source>
        <dbReference type="EMBL" id="CAG9335097.1"/>
    </source>
</evidence>